<evidence type="ECO:0000256" key="6">
    <source>
        <dbReference type="ARBA" id="ARBA00023136"/>
    </source>
</evidence>
<dbReference type="EMBL" id="VIVL01000004">
    <property type="protein sequence ID" value="TWD86199.1"/>
    <property type="molecule type" value="Genomic_DNA"/>
</dbReference>
<keyword evidence="4 7" id="KW-0812">Transmembrane</keyword>
<dbReference type="PROSITE" id="PS51201">
    <property type="entry name" value="RCK_N"/>
    <property type="match status" value="1"/>
</dbReference>
<feature type="transmembrane region" description="Helical" evidence="7">
    <location>
        <begin position="56"/>
        <end position="76"/>
    </location>
</feature>
<feature type="transmembrane region" description="Helical" evidence="7">
    <location>
        <begin position="345"/>
        <end position="365"/>
    </location>
</feature>
<dbReference type="OrthoDB" id="9781411at2"/>
<feature type="transmembrane region" description="Helical" evidence="7">
    <location>
        <begin position="309"/>
        <end position="333"/>
    </location>
</feature>
<evidence type="ECO:0000259" key="8">
    <source>
        <dbReference type="PROSITE" id="PS51201"/>
    </source>
</evidence>
<dbReference type="RefSeq" id="WP_145743266.1">
    <property type="nucleotide sequence ID" value="NZ_VIVL01000004.1"/>
</dbReference>
<dbReference type="PANTHER" id="PTHR42751">
    <property type="entry name" value="SODIUM/HYDROGEN EXCHANGER FAMILY/TRKA DOMAIN PROTEIN"/>
    <property type="match status" value="1"/>
</dbReference>
<keyword evidence="5 7" id="KW-1133">Transmembrane helix</keyword>
<dbReference type="GO" id="GO:0006813">
    <property type="term" value="P:potassium ion transport"/>
    <property type="evidence" value="ECO:0007669"/>
    <property type="project" value="InterPro"/>
</dbReference>
<feature type="transmembrane region" description="Helical" evidence="7">
    <location>
        <begin position="372"/>
        <end position="394"/>
    </location>
</feature>
<organism evidence="9 10">
    <name type="scientific">Variovorax beijingensis</name>
    <dbReference type="NCBI Taxonomy" id="2496117"/>
    <lineage>
        <taxon>Bacteria</taxon>
        <taxon>Pseudomonadati</taxon>
        <taxon>Pseudomonadota</taxon>
        <taxon>Betaproteobacteria</taxon>
        <taxon>Burkholderiales</taxon>
        <taxon>Comamonadaceae</taxon>
        <taxon>Variovorax</taxon>
    </lineage>
</organism>
<keyword evidence="6 7" id="KW-0472">Membrane</keyword>
<dbReference type="Proteomes" id="UP000319722">
    <property type="component" value="Unassembled WGS sequence"/>
</dbReference>
<name>A0A561C4S3_9BURK</name>
<dbReference type="Pfam" id="PF02254">
    <property type="entry name" value="TrkA_N"/>
    <property type="match status" value="1"/>
</dbReference>
<dbReference type="InterPro" id="IPR003148">
    <property type="entry name" value="RCK_N"/>
</dbReference>
<dbReference type="GO" id="GO:0016020">
    <property type="term" value="C:membrane"/>
    <property type="evidence" value="ECO:0007669"/>
    <property type="project" value="UniProtKB-SubCell"/>
</dbReference>
<dbReference type="Pfam" id="PF00999">
    <property type="entry name" value="Na_H_Exchanger"/>
    <property type="match status" value="1"/>
</dbReference>
<dbReference type="GO" id="GO:0015297">
    <property type="term" value="F:antiporter activity"/>
    <property type="evidence" value="ECO:0007669"/>
    <property type="project" value="InterPro"/>
</dbReference>
<evidence type="ECO:0000256" key="7">
    <source>
        <dbReference type="SAM" id="Phobius"/>
    </source>
</evidence>
<feature type="transmembrane region" description="Helical" evidence="7">
    <location>
        <begin position="284"/>
        <end position="302"/>
    </location>
</feature>
<evidence type="ECO:0000256" key="4">
    <source>
        <dbReference type="ARBA" id="ARBA00022692"/>
    </source>
</evidence>
<comment type="similarity">
    <text evidence="2">Belongs to the monovalent cation:proton antiporter 2 (CPA2) transporter (TC 2.A.37) family.</text>
</comment>
<dbReference type="InterPro" id="IPR036291">
    <property type="entry name" value="NAD(P)-bd_dom_sf"/>
</dbReference>
<dbReference type="PANTHER" id="PTHR42751:SF1">
    <property type="entry name" value="CATION_PROTON ANTIPORTER YBAL-RELATED"/>
    <property type="match status" value="1"/>
</dbReference>
<dbReference type="AlphaFoldDB" id="A0A561C4S3"/>
<dbReference type="GO" id="GO:1902600">
    <property type="term" value="P:proton transmembrane transport"/>
    <property type="evidence" value="ECO:0007669"/>
    <property type="project" value="InterPro"/>
</dbReference>
<gene>
    <name evidence="9" type="ORF">FB547_104141</name>
</gene>
<keyword evidence="3" id="KW-0813">Transport</keyword>
<feature type="transmembrane region" description="Helical" evidence="7">
    <location>
        <begin position="148"/>
        <end position="168"/>
    </location>
</feature>
<dbReference type="NCBIfam" id="NF007950">
    <property type="entry name" value="PRK10669.1"/>
    <property type="match status" value="1"/>
</dbReference>
<dbReference type="Gene3D" id="1.20.1530.20">
    <property type="match status" value="1"/>
</dbReference>
<sequence length="567" mass="59821">MPHSVSLINTIAAGLGLALVLGFLALRLRLPALVGYLLAGVIIGPFTPGFVADAGIAAQLAEIGVMLLMFGVGLHFSLDDLLAVRKIALPGALAQIAVATLLGGALALWWGWSWSEALVFGLALSVASTVVLLRALESLGILDSFTGRIAVGWLVVEDLAMVLVLVLMPPLAGALGGHAGNSANPADPLWQTLGVTLLQVGGFVALMLVVGRRAFPWILWQVTRTGSRELFTLCVIAAAVSIAFASAALFGVSFALGAFFAGMVMRESEFSHRAAQESLPLRDAFAVLFFVSVGMLFDPAVLIERPLQVLAVVGVIVLGKSLAACALVLAFRYPLGTALTVSASLAQIGEFSFILAGLGVSLGLLPVEGQSLILAGALISIATNPLWFSLIAPLQKWLHGRLPLARSLESHDHPLAELPTTTAARYLSSQVVLVGYGRVGRRIASELEAHDIPYVVAEQNRELVEKLREAGVAAVWGDAADPAVLIQAHIARARVLVVAIPDTMNVRQMMETARTLNPAIETVIRSHNEEEAQLLTREMAATVFLGEQELAQAMARDVVRRAAAAAA</sequence>
<comment type="subcellular location">
    <subcellularLocation>
        <location evidence="1">Membrane</location>
        <topology evidence="1">Multi-pass membrane protein</topology>
    </subcellularLocation>
</comment>
<feature type="transmembrane region" description="Helical" evidence="7">
    <location>
        <begin position="6"/>
        <end position="26"/>
    </location>
</feature>
<feature type="transmembrane region" description="Helical" evidence="7">
    <location>
        <begin position="231"/>
        <end position="264"/>
    </location>
</feature>
<dbReference type="InterPro" id="IPR038770">
    <property type="entry name" value="Na+/solute_symporter_sf"/>
</dbReference>
<reference evidence="9 10" key="1">
    <citation type="submission" date="2019-06" db="EMBL/GenBank/DDBJ databases">
        <title>Sorghum-associated microbial communities from plants grown in Nebraska, USA.</title>
        <authorList>
            <person name="Schachtman D."/>
        </authorList>
    </citation>
    <scope>NUCLEOTIDE SEQUENCE [LARGE SCALE GENOMIC DNA]</scope>
    <source>
        <strain evidence="9 10">T529</strain>
    </source>
</reference>
<comment type="caution">
    <text evidence="9">The sequence shown here is derived from an EMBL/GenBank/DDBJ whole genome shotgun (WGS) entry which is preliminary data.</text>
</comment>
<accession>A0A561C4S3</accession>
<evidence type="ECO:0000313" key="10">
    <source>
        <dbReference type="Proteomes" id="UP000319722"/>
    </source>
</evidence>
<feature type="transmembrane region" description="Helical" evidence="7">
    <location>
        <begin position="188"/>
        <end position="210"/>
    </location>
</feature>
<feature type="transmembrane region" description="Helical" evidence="7">
    <location>
        <begin position="88"/>
        <end position="112"/>
    </location>
</feature>
<protein>
    <submittedName>
        <fullName evidence="9">Kef-type potassium/proton antiporter (CPA2 family)</fullName>
    </submittedName>
</protein>
<feature type="transmembrane region" description="Helical" evidence="7">
    <location>
        <begin position="118"/>
        <end position="136"/>
    </location>
</feature>
<proteinExistence type="inferred from homology"/>
<dbReference type="InterPro" id="IPR006153">
    <property type="entry name" value="Cation/H_exchanger_TM"/>
</dbReference>
<feature type="domain" description="RCK N-terminal" evidence="8">
    <location>
        <begin position="428"/>
        <end position="545"/>
    </location>
</feature>
<dbReference type="Gene3D" id="3.40.50.720">
    <property type="entry name" value="NAD(P)-binding Rossmann-like Domain"/>
    <property type="match status" value="1"/>
</dbReference>
<feature type="transmembrane region" description="Helical" evidence="7">
    <location>
        <begin position="33"/>
        <end position="50"/>
    </location>
</feature>
<evidence type="ECO:0000256" key="5">
    <source>
        <dbReference type="ARBA" id="ARBA00022989"/>
    </source>
</evidence>
<evidence type="ECO:0000256" key="1">
    <source>
        <dbReference type="ARBA" id="ARBA00004141"/>
    </source>
</evidence>
<dbReference type="SUPFAM" id="SSF51735">
    <property type="entry name" value="NAD(P)-binding Rossmann-fold domains"/>
    <property type="match status" value="1"/>
</dbReference>
<evidence type="ECO:0000256" key="2">
    <source>
        <dbReference type="ARBA" id="ARBA00005551"/>
    </source>
</evidence>
<evidence type="ECO:0000256" key="3">
    <source>
        <dbReference type="ARBA" id="ARBA00022448"/>
    </source>
</evidence>
<evidence type="ECO:0000313" key="9">
    <source>
        <dbReference type="EMBL" id="TWD86199.1"/>
    </source>
</evidence>